<accession>A0A3B1BXK4</accession>
<gene>
    <name evidence="2" type="ORF">MNBD_GAMMA25-940</name>
</gene>
<reference evidence="2" key="1">
    <citation type="submission" date="2018-06" db="EMBL/GenBank/DDBJ databases">
        <authorList>
            <person name="Zhirakovskaya E."/>
        </authorList>
    </citation>
    <scope>NUCLEOTIDE SEQUENCE</scope>
</reference>
<dbReference type="CDD" id="cd02116">
    <property type="entry name" value="ACT"/>
    <property type="match status" value="1"/>
</dbReference>
<feature type="domain" description="ACT" evidence="1">
    <location>
        <begin position="95"/>
        <end position="173"/>
    </location>
</feature>
<dbReference type="Gene3D" id="3.30.70.260">
    <property type="match status" value="2"/>
</dbReference>
<protein>
    <submittedName>
        <fullName evidence="2">Glycine cleavage system transcriptional antiactivator GcvR</fullName>
    </submittedName>
</protein>
<feature type="domain" description="ACT" evidence="1">
    <location>
        <begin position="9"/>
        <end position="80"/>
    </location>
</feature>
<dbReference type="InterPro" id="IPR050990">
    <property type="entry name" value="UPF0237/GcvR_regulator"/>
</dbReference>
<dbReference type="PANTHER" id="PTHR34875">
    <property type="entry name" value="UPF0237 PROTEIN MJ1558"/>
    <property type="match status" value="1"/>
</dbReference>
<dbReference type="Pfam" id="PF13740">
    <property type="entry name" value="ACT_6"/>
    <property type="match status" value="2"/>
</dbReference>
<dbReference type="InterPro" id="IPR002912">
    <property type="entry name" value="ACT_dom"/>
</dbReference>
<dbReference type="PROSITE" id="PS51671">
    <property type="entry name" value="ACT"/>
    <property type="match status" value="2"/>
</dbReference>
<dbReference type="AlphaFoldDB" id="A0A3B1BXK4"/>
<sequence>MSNKSHWYMLTLVGKDRPGIVAHITSALFEGGANLGEASMMRLGGDFSTMLMVQFAGSLHALHELVDGVAESLSLHVHLDHIQGKLHDHRQPDVRICVYGADRAGIVAKVTGVLAEAGLHILDLESDVAGTEAEPVYIMTIEGHAEEGIPALESALEIVKQDGIEINLEAIEIMVG</sequence>
<name>A0A3B1BXK4_9ZZZZ</name>
<dbReference type="EMBL" id="UOFY01000036">
    <property type="protein sequence ID" value="VAX09367.1"/>
    <property type="molecule type" value="Genomic_DNA"/>
</dbReference>
<dbReference type="SUPFAM" id="SSF55021">
    <property type="entry name" value="ACT-like"/>
    <property type="match status" value="2"/>
</dbReference>
<dbReference type="PANTHER" id="PTHR34875:SF6">
    <property type="entry name" value="UPF0237 PROTEIN MJ1558"/>
    <property type="match status" value="1"/>
</dbReference>
<evidence type="ECO:0000259" key="1">
    <source>
        <dbReference type="PROSITE" id="PS51671"/>
    </source>
</evidence>
<proteinExistence type="predicted"/>
<organism evidence="2">
    <name type="scientific">hydrothermal vent metagenome</name>
    <dbReference type="NCBI Taxonomy" id="652676"/>
    <lineage>
        <taxon>unclassified sequences</taxon>
        <taxon>metagenomes</taxon>
        <taxon>ecological metagenomes</taxon>
    </lineage>
</organism>
<dbReference type="InterPro" id="IPR045865">
    <property type="entry name" value="ACT-like_dom_sf"/>
</dbReference>
<evidence type="ECO:0000313" key="2">
    <source>
        <dbReference type="EMBL" id="VAX09367.1"/>
    </source>
</evidence>